<dbReference type="SUPFAM" id="SSF49344">
    <property type="entry name" value="CBD9-like"/>
    <property type="match status" value="1"/>
</dbReference>
<dbReference type="Pfam" id="PF12770">
    <property type="entry name" value="CHAT"/>
    <property type="match status" value="1"/>
</dbReference>
<dbReference type="InterPro" id="IPR024983">
    <property type="entry name" value="CHAT_dom"/>
</dbReference>
<keyword evidence="4" id="KW-1185">Reference proteome</keyword>
<accession>W9GP30</accession>
<evidence type="ECO:0000313" key="3">
    <source>
        <dbReference type="EMBL" id="EWT06847.1"/>
    </source>
</evidence>
<gene>
    <name evidence="3" type="ORF">N864_16115</name>
</gene>
<dbReference type="EMBL" id="AWQS01000030">
    <property type="protein sequence ID" value="EWT06847.1"/>
    <property type="molecule type" value="Genomic_DNA"/>
</dbReference>
<dbReference type="Proteomes" id="UP000019494">
    <property type="component" value="Unassembled WGS sequence"/>
</dbReference>
<feature type="domain" description="CHAT" evidence="2">
    <location>
        <begin position="73"/>
        <end position="347"/>
    </location>
</feature>
<comment type="caution">
    <text evidence="3">The sequence shown here is derived from an EMBL/GenBank/DDBJ whole genome shotgun (WGS) entry which is preliminary data.</text>
</comment>
<dbReference type="RefSeq" id="WP_034714551.1">
    <property type="nucleotide sequence ID" value="NZ_AWQS01000030.1"/>
</dbReference>
<feature type="compositionally biased region" description="Low complexity" evidence="1">
    <location>
        <begin position="429"/>
        <end position="448"/>
    </location>
</feature>
<feature type="region of interest" description="Disordered" evidence="1">
    <location>
        <begin position="692"/>
        <end position="714"/>
    </location>
</feature>
<proteinExistence type="predicted"/>
<name>W9GP30_9MICO</name>
<protein>
    <recommendedName>
        <fullName evidence="2">CHAT domain-containing protein</fullName>
    </recommendedName>
</protein>
<reference evidence="4" key="1">
    <citation type="submission" date="2013-08" db="EMBL/GenBank/DDBJ databases">
        <title>Intrasporangium oryzae NRRL B-24470.</title>
        <authorList>
            <person name="Liu H."/>
            <person name="Wang G."/>
        </authorList>
    </citation>
    <scope>NUCLEOTIDE SEQUENCE [LARGE SCALE GENOMIC DNA]</scope>
    <source>
        <strain evidence="4">Q5-1</strain>
    </source>
</reference>
<evidence type="ECO:0000259" key="2">
    <source>
        <dbReference type="Pfam" id="PF12770"/>
    </source>
</evidence>
<dbReference type="AlphaFoldDB" id="W9GP30"/>
<dbReference type="OrthoDB" id="8253226at2"/>
<dbReference type="Gene3D" id="2.60.40.1190">
    <property type="match status" value="1"/>
</dbReference>
<evidence type="ECO:0000256" key="1">
    <source>
        <dbReference type="SAM" id="MobiDB-lite"/>
    </source>
</evidence>
<feature type="region of interest" description="Disordered" evidence="1">
    <location>
        <begin position="423"/>
        <end position="457"/>
    </location>
</feature>
<sequence length="714" mass="76591">MERDYLDFDVALVRADGGLATHVVASPAGTAQRPFTLPFWPVELAQFITAVGPPSVATRRLVPADGLVRDVEDYGRRLGEALLADEVDRLFRESLSIAKRQGRDLRLRLRLDGAADLEGVPWEYLYDARLGRFLTLSRQTPVVRVLDALDQPPVVPVVAPMRILVMVSSPTDLPSLDVEREKQLLLATTADLVRSGRLEVEVVSDATLTTLQRALLDPYHVFHFIGHGSFDREDDEGLLALERADGTADLVAGPRLATLLHDAPYLQLVVLNACEGARTSGRNAFSGVAQMLVRQGLPAVVAMQTAISDRAALVFSHEFYYFLSRGLPIDAAICEVRKAMATSDQASEWGTPVLLRSGSGQPFDMAAPDAATEPAPQTRWESLYSAAQDALVSQSTGTALPILEQLAAEKPDYADVTQLLDRVKGRPDPSSVQQSPSSVQQSPSSVQQFASTVQPDKRHGHGVMVGAGVLGVAVLGGFLGLRLLGHDTVENALTATHVATAPVIDRNFDDWAAVPPLQIGDVVAAQADRNDVPPVGTWKVAWDRDALYVQATVKDINLVFVDRRPPSTYWQGDGISFEFGPDARSLGPAAGLRAGRDFHVMVGLSAGGALPSTNPARTDPSTGTVQFVAGNAEGRIQAEGAVLPTGYAIEARVPWSVLDLTRPPAPGDVFGFNANISDGNRSGTDLGFMVSSNADRTGRNQPHPGTWQSLVLSN</sequence>
<evidence type="ECO:0000313" key="4">
    <source>
        <dbReference type="Proteomes" id="UP000019494"/>
    </source>
</evidence>
<organism evidence="3 4">
    <name type="scientific">Intrasporangium chromatireducens Q5-1</name>
    <dbReference type="NCBI Taxonomy" id="584657"/>
    <lineage>
        <taxon>Bacteria</taxon>
        <taxon>Bacillati</taxon>
        <taxon>Actinomycetota</taxon>
        <taxon>Actinomycetes</taxon>
        <taxon>Micrococcales</taxon>
        <taxon>Intrasporangiaceae</taxon>
        <taxon>Intrasporangium</taxon>
    </lineage>
</organism>
<dbReference type="PATRIC" id="fig|584657.3.peg.1183"/>